<dbReference type="OrthoDB" id="2758524at2759"/>
<reference evidence="1 2" key="1">
    <citation type="journal article" date="2018" name="Biotechnol. Biofuels">
        <title>Integrative visual omics of the white-rot fungus Polyporus brumalis exposes the biotechnological potential of its oxidative enzymes for delignifying raw plant biomass.</title>
        <authorList>
            <person name="Miyauchi S."/>
            <person name="Rancon A."/>
            <person name="Drula E."/>
            <person name="Hage H."/>
            <person name="Chaduli D."/>
            <person name="Favel A."/>
            <person name="Grisel S."/>
            <person name="Henrissat B."/>
            <person name="Herpoel-Gimbert I."/>
            <person name="Ruiz-Duenas F.J."/>
            <person name="Chevret D."/>
            <person name="Hainaut M."/>
            <person name="Lin J."/>
            <person name="Wang M."/>
            <person name="Pangilinan J."/>
            <person name="Lipzen A."/>
            <person name="Lesage-Meessen L."/>
            <person name="Navarro D."/>
            <person name="Riley R."/>
            <person name="Grigoriev I.V."/>
            <person name="Zhou S."/>
            <person name="Raouche S."/>
            <person name="Rosso M.N."/>
        </authorList>
    </citation>
    <scope>NUCLEOTIDE SEQUENCE [LARGE SCALE GENOMIC DNA]</scope>
    <source>
        <strain evidence="1 2">BRFM 1820</strain>
    </source>
</reference>
<evidence type="ECO:0000313" key="2">
    <source>
        <dbReference type="Proteomes" id="UP000256964"/>
    </source>
</evidence>
<evidence type="ECO:0000313" key="1">
    <source>
        <dbReference type="EMBL" id="RDX49988.1"/>
    </source>
</evidence>
<dbReference type="InterPro" id="IPR032675">
    <property type="entry name" value="LRR_dom_sf"/>
</dbReference>
<organism evidence="1 2">
    <name type="scientific">Lentinus brumalis</name>
    <dbReference type="NCBI Taxonomy" id="2498619"/>
    <lineage>
        <taxon>Eukaryota</taxon>
        <taxon>Fungi</taxon>
        <taxon>Dikarya</taxon>
        <taxon>Basidiomycota</taxon>
        <taxon>Agaricomycotina</taxon>
        <taxon>Agaricomycetes</taxon>
        <taxon>Polyporales</taxon>
        <taxon>Polyporaceae</taxon>
        <taxon>Lentinus</taxon>
    </lineage>
</organism>
<dbReference type="EMBL" id="KZ857402">
    <property type="protein sequence ID" value="RDX49988.1"/>
    <property type="molecule type" value="Genomic_DNA"/>
</dbReference>
<keyword evidence="2" id="KW-1185">Reference proteome</keyword>
<dbReference type="Gene3D" id="3.80.10.10">
    <property type="entry name" value="Ribonuclease Inhibitor"/>
    <property type="match status" value="1"/>
</dbReference>
<evidence type="ECO:0008006" key="3">
    <source>
        <dbReference type="Google" id="ProtNLM"/>
    </source>
</evidence>
<gene>
    <name evidence="1" type="ORF">OH76DRAFT_504028</name>
</gene>
<name>A0A371DBS6_9APHY</name>
<dbReference type="SUPFAM" id="SSF52047">
    <property type="entry name" value="RNI-like"/>
    <property type="match status" value="1"/>
</dbReference>
<accession>A0A371DBS6</accession>
<proteinExistence type="predicted"/>
<protein>
    <recommendedName>
        <fullName evidence="3">F-box domain-containing protein</fullName>
    </recommendedName>
</protein>
<dbReference type="Proteomes" id="UP000256964">
    <property type="component" value="Unassembled WGS sequence"/>
</dbReference>
<sequence length="554" mass="62448">MTTSSHSSEKIFPFTFSVPLHAVIPLSRDPNLLPLPEHQSDKCGESSAMTYRLTTIVVDVQRLILSLLDMKDLSSLMKTCSYFLDLGLPELIGRVPNQAILGLDKAVSFLNFLRVGGGPFSRRHLVEALWLAFPRSSQYYNCPRPYKPHKLYKKHIATLLSILRHCSYVRRLRIQNWPWDFEVDNLNTTLHTIARYMTALQHLTIPLASTSEHRHLTKVARLPLRKLVLSSSILFDIPTPQMSLVMNSLSQTVVTLDRIVLPQDFRRHFPNVRTLGLWMNRQDPAMVENMTAAFPNVTSFRLHSSHGTDSDYYCSCGDFPDVQMAPVREHNQPQWQSGSWPSLEAVWAARLCDFYCLGASRHIPCLSVPVEIFTRSVLSVILSETRPSFLELRVSDSVDETVLDSPGFEDLAAPSSLHCLALRFTNIVCAATTQWVLDGLERSSGLKDSSLTHLLLRWTLEEPTALNDGGVSFLPRDREQPLPFPWPMAPHSLPQVAQALPTLRWIGVDVCGWGLKSWKVSRPTGAAPATLIEMSEQSGRRVVQTMQMDAFSKP</sequence>
<dbReference type="AlphaFoldDB" id="A0A371DBS6"/>